<comment type="similarity">
    <text evidence="2">Belongs to the glycosyl hydrolase 17 family.</text>
</comment>
<evidence type="ECO:0000256" key="1">
    <source>
        <dbReference type="ARBA" id="ARBA00004191"/>
    </source>
</evidence>
<dbReference type="GO" id="GO:0005576">
    <property type="term" value="C:extracellular region"/>
    <property type="evidence" value="ECO:0007669"/>
    <property type="project" value="TreeGrafter"/>
</dbReference>
<evidence type="ECO:0000313" key="15">
    <source>
        <dbReference type="Proteomes" id="UP000799776"/>
    </source>
</evidence>
<gene>
    <name evidence="14" type="ORF">K490DRAFT_64955</name>
</gene>
<evidence type="ECO:0000256" key="9">
    <source>
        <dbReference type="ARBA" id="ARBA00039284"/>
    </source>
</evidence>
<evidence type="ECO:0000256" key="2">
    <source>
        <dbReference type="ARBA" id="ARBA00008773"/>
    </source>
</evidence>
<dbReference type="Gene3D" id="3.20.20.80">
    <property type="entry name" value="Glycosidases"/>
    <property type="match status" value="1"/>
</dbReference>
<feature type="signal peptide" evidence="13">
    <location>
        <begin position="1"/>
        <end position="19"/>
    </location>
</feature>
<reference evidence="14" key="1">
    <citation type="journal article" date="2020" name="Stud. Mycol.">
        <title>101 Dothideomycetes genomes: a test case for predicting lifestyles and emergence of pathogens.</title>
        <authorList>
            <person name="Haridas S."/>
            <person name="Albert R."/>
            <person name="Binder M."/>
            <person name="Bloem J."/>
            <person name="Labutti K."/>
            <person name="Salamov A."/>
            <person name="Andreopoulos B."/>
            <person name="Baker S."/>
            <person name="Barry K."/>
            <person name="Bills G."/>
            <person name="Bluhm B."/>
            <person name="Cannon C."/>
            <person name="Castanera R."/>
            <person name="Culley D."/>
            <person name="Daum C."/>
            <person name="Ezra D."/>
            <person name="Gonzalez J."/>
            <person name="Henrissat B."/>
            <person name="Kuo A."/>
            <person name="Liang C."/>
            <person name="Lipzen A."/>
            <person name="Lutzoni F."/>
            <person name="Magnuson J."/>
            <person name="Mondo S."/>
            <person name="Nolan M."/>
            <person name="Ohm R."/>
            <person name="Pangilinan J."/>
            <person name="Park H.-J."/>
            <person name="Ramirez L."/>
            <person name="Alfaro M."/>
            <person name="Sun H."/>
            <person name="Tritt A."/>
            <person name="Yoshinaga Y."/>
            <person name="Zwiers L.-H."/>
            <person name="Turgeon B."/>
            <person name="Goodwin S."/>
            <person name="Spatafora J."/>
            <person name="Crous P."/>
            <person name="Grigoriev I."/>
        </authorList>
    </citation>
    <scope>NUCLEOTIDE SEQUENCE</scope>
    <source>
        <strain evidence="14">CBS 121410</strain>
    </source>
</reference>
<dbReference type="GO" id="GO:0042973">
    <property type="term" value="F:glucan endo-1,3-beta-D-glucosidase activity"/>
    <property type="evidence" value="ECO:0007669"/>
    <property type="project" value="TreeGrafter"/>
</dbReference>
<dbReference type="GO" id="GO:0071555">
    <property type="term" value="P:cell wall organization"/>
    <property type="evidence" value="ECO:0007669"/>
    <property type="project" value="TreeGrafter"/>
</dbReference>
<comment type="caution">
    <text evidence="14">The sequence shown here is derived from an EMBL/GenBank/DDBJ whole genome shotgun (WGS) entry which is preliminary data.</text>
</comment>
<dbReference type="OrthoDB" id="4082933at2759"/>
<keyword evidence="15" id="KW-1185">Reference proteome</keyword>
<evidence type="ECO:0000256" key="4">
    <source>
        <dbReference type="ARBA" id="ARBA00022525"/>
    </source>
</evidence>
<dbReference type="EMBL" id="ML978717">
    <property type="protein sequence ID" value="KAF2088276.1"/>
    <property type="molecule type" value="Genomic_DNA"/>
</dbReference>
<dbReference type="Proteomes" id="UP000799776">
    <property type="component" value="Unassembled WGS sequence"/>
</dbReference>
<dbReference type="AlphaFoldDB" id="A0A9P4LZN0"/>
<accession>A0A9P4LZN0</accession>
<name>A0A9P4LZN0_9PEZI</name>
<evidence type="ECO:0000313" key="14">
    <source>
        <dbReference type="EMBL" id="KAF2088276.1"/>
    </source>
</evidence>
<dbReference type="GO" id="GO:0009277">
    <property type="term" value="C:fungal-type cell wall"/>
    <property type="evidence" value="ECO:0007669"/>
    <property type="project" value="TreeGrafter"/>
</dbReference>
<dbReference type="InterPro" id="IPR050732">
    <property type="entry name" value="Beta-glucan_modifiers"/>
</dbReference>
<proteinExistence type="inferred from homology"/>
<keyword evidence="4" id="KW-0964">Secreted</keyword>
<comment type="subcellular location">
    <subcellularLocation>
        <location evidence="1">Secreted</location>
        <location evidence="1">Cell wall</location>
    </subcellularLocation>
</comment>
<evidence type="ECO:0000256" key="5">
    <source>
        <dbReference type="ARBA" id="ARBA00022729"/>
    </source>
</evidence>
<comment type="function">
    <text evidence="8">Beta-glucosidases are one of a number of cellulolytic enzymes involved in the degradation of cellulosic biomass. Catalyzes the last step releasing glucose from the inhibitory cellobiose.</text>
</comment>
<evidence type="ECO:0000256" key="3">
    <source>
        <dbReference type="ARBA" id="ARBA00022512"/>
    </source>
</evidence>
<evidence type="ECO:0000256" key="12">
    <source>
        <dbReference type="ARBA" id="ARBA00042762"/>
    </source>
</evidence>
<keyword evidence="7" id="KW-0326">Glycosidase</keyword>
<dbReference type="PANTHER" id="PTHR16631">
    <property type="entry name" value="GLUCAN 1,3-BETA-GLUCOSIDASE"/>
    <property type="match status" value="1"/>
</dbReference>
<evidence type="ECO:0000256" key="8">
    <source>
        <dbReference type="ARBA" id="ARBA00024983"/>
    </source>
</evidence>
<evidence type="ECO:0000256" key="7">
    <source>
        <dbReference type="ARBA" id="ARBA00023295"/>
    </source>
</evidence>
<keyword evidence="3" id="KW-0134">Cell wall</keyword>
<organism evidence="14 15">
    <name type="scientific">Saccharata proteae CBS 121410</name>
    <dbReference type="NCBI Taxonomy" id="1314787"/>
    <lineage>
        <taxon>Eukaryota</taxon>
        <taxon>Fungi</taxon>
        <taxon>Dikarya</taxon>
        <taxon>Ascomycota</taxon>
        <taxon>Pezizomycotina</taxon>
        <taxon>Dothideomycetes</taxon>
        <taxon>Dothideomycetes incertae sedis</taxon>
        <taxon>Botryosphaeriales</taxon>
        <taxon>Saccharataceae</taxon>
        <taxon>Saccharata</taxon>
    </lineage>
</organism>
<dbReference type="SUPFAM" id="SSF51445">
    <property type="entry name" value="(Trans)glycosidases"/>
    <property type="match status" value="1"/>
</dbReference>
<dbReference type="PANTHER" id="PTHR16631:SF24">
    <property type="entry name" value="FAMILY 17 GLUCOSIDASE SCW11-RELATED"/>
    <property type="match status" value="1"/>
</dbReference>
<keyword evidence="5 13" id="KW-0732">Signal</keyword>
<evidence type="ECO:0000256" key="11">
    <source>
        <dbReference type="ARBA" id="ARBA00041516"/>
    </source>
</evidence>
<feature type="chain" id="PRO_5040311990" description="Probable beta-glucosidase btgE" evidence="13">
    <location>
        <begin position="20"/>
        <end position="645"/>
    </location>
</feature>
<evidence type="ECO:0000256" key="13">
    <source>
        <dbReference type="SAM" id="SignalP"/>
    </source>
</evidence>
<sequence length="645" mass="66384">MKSALLAVAAGALVGNAAANVHERHQGFHNRRGFAPMAENETCGCTTYVSTFYGEPTLIQPMGTPSSMATPNTPLMPGSPNTPASSVMAASSTPAAAVPTPVVTTFATPGTYTVPATTLTVTDTTTVCGATTASLTPGVNTYGGVTTSVSTATTVTCPYATVETSGSTTTSVIRETTYYCPYSGVHTIGATTTSVATDTVTVCPVATSYAPGTYTAPEQTVTVTKTNDIYYCPYESAGATSSIFSTPTPVYTPSSAALGASSTPMATPASPAVAVASGSPSSGSTIYLDETTTLASTFTSTPAATGSTIYIDTTTSLASTYTSTAASASSTAANGMTTNGKQWAMTYTPYTSSGDCKDKDTVMADVKDIKQKGFTTLRLYSTDCSGLVNIGAAASEYGLKLIIGIYIDSTGVSASATTDQVTEVISWGKEGSNWDLVDLIIVGNEAIFNGYCTAAELGSFIASIRTEISAASLDVKLLTTTEPLNILQEQADQYLCEHIDVLGVNVQAFFTSSVAAADAGDFINNQLDLTLEVCPSYPDITEAYNLESGWPHQSTTNNVLAVAGVSEQATALASILEKAGTRSAIFAYADDEWKSAGEYGVEQYFGCADQFTIVSGEVKIGEISVGASLSVSSSSGIDLDLNVSL</sequence>
<keyword evidence="6 14" id="KW-0378">Hydrolase</keyword>
<protein>
    <recommendedName>
        <fullName evidence="9">Probable beta-glucosidase btgE</fullName>
    </recommendedName>
    <alternativeName>
        <fullName evidence="10">Beta-D-glucoside glucohydrolase btgE</fullName>
    </alternativeName>
    <alternativeName>
        <fullName evidence="12">Cellobiase btgE</fullName>
    </alternativeName>
    <alternativeName>
        <fullName evidence="11">Gentiobiase btgE</fullName>
    </alternativeName>
</protein>
<dbReference type="InterPro" id="IPR017853">
    <property type="entry name" value="GH"/>
</dbReference>
<evidence type="ECO:0000256" key="6">
    <source>
        <dbReference type="ARBA" id="ARBA00022801"/>
    </source>
</evidence>
<dbReference type="GO" id="GO:0009986">
    <property type="term" value="C:cell surface"/>
    <property type="evidence" value="ECO:0007669"/>
    <property type="project" value="TreeGrafter"/>
</dbReference>
<evidence type="ECO:0000256" key="10">
    <source>
        <dbReference type="ARBA" id="ARBA00041495"/>
    </source>
</evidence>